<accession>A0A0P8A824</accession>
<gene>
    <name evidence="1" type="ORF">HLUCCX10_11675</name>
</gene>
<name>A0A0P8A824_9BACT</name>
<dbReference type="STRING" id="1305737.GCA_000526355_00770"/>
<dbReference type="eggNOG" id="ENOG5033I0F">
    <property type="taxonomic scope" value="Bacteria"/>
</dbReference>
<protein>
    <submittedName>
        <fullName evidence="1">Uncharacterized protein</fullName>
    </submittedName>
</protein>
<dbReference type="AlphaFoldDB" id="A0A0P8A824"/>
<dbReference type="EMBL" id="LJXT01000075">
    <property type="protein sequence ID" value="KPQ13965.1"/>
    <property type="molecule type" value="Genomic_DNA"/>
</dbReference>
<evidence type="ECO:0000313" key="2">
    <source>
        <dbReference type="Proteomes" id="UP000050421"/>
    </source>
</evidence>
<dbReference type="PATRIC" id="fig|1305737.6.peg.2952"/>
<sequence>MKPIEKLKSSKNPIYFSSPRTEALEEALRVFLEVFEEYGNKYELTEKQISSFKSLIMDSYVERRATFFLEDKFSSFNDYLFKSFQFALNEPFEEIEKEKNTNLFYYNKKHKLISNKQY</sequence>
<reference evidence="1 2" key="1">
    <citation type="submission" date="2015-09" db="EMBL/GenBank/DDBJ databases">
        <title>Identification and resolution of microdiversity through metagenomic sequencing of parallel consortia.</title>
        <authorList>
            <person name="Nelson W.C."/>
            <person name="Romine M.F."/>
            <person name="Lindemann S.R."/>
        </authorList>
    </citation>
    <scope>NUCLEOTIDE SEQUENCE [LARGE SCALE GENOMIC DNA]</scope>
    <source>
        <strain evidence="1">HL-49</strain>
    </source>
</reference>
<organism evidence="1 2">
    <name type="scientific">Algoriphagus marincola HL-49</name>
    <dbReference type="NCBI Taxonomy" id="1305737"/>
    <lineage>
        <taxon>Bacteria</taxon>
        <taxon>Pseudomonadati</taxon>
        <taxon>Bacteroidota</taxon>
        <taxon>Cytophagia</taxon>
        <taxon>Cytophagales</taxon>
        <taxon>Cyclobacteriaceae</taxon>
        <taxon>Algoriphagus</taxon>
    </lineage>
</organism>
<dbReference type="Proteomes" id="UP000050421">
    <property type="component" value="Unassembled WGS sequence"/>
</dbReference>
<comment type="caution">
    <text evidence="1">The sequence shown here is derived from an EMBL/GenBank/DDBJ whole genome shotgun (WGS) entry which is preliminary data.</text>
</comment>
<evidence type="ECO:0000313" key="1">
    <source>
        <dbReference type="EMBL" id="KPQ13965.1"/>
    </source>
</evidence>
<proteinExistence type="predicted"/>